<reference evidence="3 4" key="1">
    <citation type="submission" date="2023-07" db="EMBL/GenBank/DDBJ databases">
        <title>Sorghum-associated microbial communities from plants grown in Nebraska, USA.</title>
        <authorList>
            <person name="Schachtman D."/>
        </authorList>
    </citation>
    <scope>NUCLEOTIDE SEQUENCE [LARGE SCALE GENOMIC DNA]</scope>
    <source>
        <strain evidence="3 4">3262</strain>
    </source>
</reference>
<keyword evidence="4" id="KW-1185">Reference proteome</keyword>
<dbReference type="RefSeq" id="WP_310100055.1">
    <property type="nucleotide sequence ID" value="NZ_JAVDUU010000004.1"/>
</dbReference>
<name>A0ABU1THK3_9SPHI</name>
<dbReference type="InterPro" id="IPR051199">
    <property type="entry name" value="LPS_LOS_Heptosyltrfase"/>
</dbReference>
<comment type="caution">
    <text evidence="3">The sequence shown here is derived from an EMBL/GenBank/DDBJ whole genome shotgun (WGS) entry which is preliminary data.</text>
</comment>
<dbReference type="Pfam" id="PF01075">
    <property type="entry name" value="Glyco_transf_9"/>
    <property type="match status" value="1"/>
</dbReference>
<dbReference type="CDD" id="cd03789">
    <property type="entry name" value="GT9_LPS_heptosyltransferase"/>
    <property type="match status" value="1"/>
</dbReference>
<keyword evidence="2 3" id="KW-0808">Transferase</keyword>
<evidence type="ECO:0000313" key="4">
    <source>
        <dbReference type="Proteomes" id="UP001247620"/>
    </source>
</evidence>
<evidence type="ECO:0000256" key="1">
    <source>
        <dbReference type="ARBA" id="ARBA00022676"/>
    </source>
</evidence>
<evidence type="ECO:0000313" key="3">
    <source>
        <dbReference type="EMBL" id="MDR6944281.1"/>
    </source>
</evidence>
<organism evidence="3 4">
    <name type="scientific">Mucilaginibacter pocheonensis</name>
    <dbReference type="NCBI Taxonomy" id="398050"/>
    <lineage>
        <taxon>Bacteria</taxon>
        <taxon>Pseudomonadati</taxon>
        <taxon>Bacteroidota</taxon>
        <taxon>Sphingobacteriia</taxon>
        <taxon>Sphingobacteriales</taxon>
        <taxon>Sphingobacteriaceae</taxon>
        <taxon>Mucilaginibacter</taxon>
    </lineage>
</organism>
<dbReference type="Proteomes" id="UP001247620">
    <property type="component" value="Unassembled WGS sequence"/>
</dbReference>
<protein>
    <submittedName>
        <fullName evidence="3">Heptosyltransferase-2</fullName>
        <ecNumber evidence="3">2.4.-.-</ecNumber>
    </submittedName>
</protein>
<evidence type="ECO:0000256" key="2">
    <source>
        <dbReference type="ARBA" id="ARBA00022679"/>
    </source>
</evidence>
<dbReference type="EC" id="2.4.-.-" evidence="3"/>
<dbReference type="PANTHER" id="PTHR30160">
    <property type="entry name" value="TETRAACYLDISACCHARIDE 4'-KINASE-RELATED"/>
    <property type="match status" value="1"/>
</dbReference>
<sequence length="384" mass="43310">MKDIQYRFYPNMPVRTLKRIKLIDKVLYSVWKRKDKKPAAQNFDEITIIQLAHIGDMILMLPALKTLKSVTNYHINLLVSSQNFTIASRLKFIDSVTVADAPYFARNKKVSYLSYISQLNKISTGLIYDVRGDLRNNFFISFFTRKKLFAGYDVGGGGALLDVVLPFEPEGHVSGLFNPLFNYLKLTPKNLADYWNEEDMPYDTITDHVFPPRFMAVHLGTGAQARKWPVEFFIETIAALSKEIPVYVLGINQDLTVEQHNIISAMPNVVSCIGKYSILQSIYVLKNCSLFLGLDSGFSHIAALLKKKVIVLFSGTVNKSVWKPFSFFEDQVVLLNHEVACNLSTGCGKLVCEDNICMKQIAPAVVISRLKMALNELGAYPIIT</sequence>
<dbReference type="Gene3D" id="3.40.50.2000">
    <property type="entry name" value="Glycogen Phosphorylase B"/>
    <property type="match status" value="2"/>
</dbReference>
<dbReference type="InterPro" id="IPR002201">
    <property type="entry name" value="Glyco_trans_9"/>
</dbReference>
<keyword evidence="1 3" id="KW-0328">Glycosyltransferase</keyword>
<accession>A0ABU1THK3</accession>
<dbReference type="EMBL" id="JAVDUU010000004">
    <property type="protein sequence ID" value="MDR6944281.1"/>
    <property type="molecule type" value="Genomic_DNA"/>
</dbReference>
<dbReference type="SUPFAM" id="SSF53756">
    <property type="entry name" value="UDP-Glycosyltransferase/glycogen phosphorylase"/>
    <property type="match status" value="1"/>
</dbReference>
<proteinExistence type="predicted"/>
<gene>
    <name evidence="3" type="ORF">J2W55_004141</name>
</gene>
<dbReference type="GO" id="GO:0016757">
    <property type="term" value="F:glycosyltransferase activity"/>
    <property type="evidence" value="ECO:0007669"/>
    <property type="project" value="UniProtKB-KW"/>
</dbReference>